<dbReference type="InterPro" id="IPR048912">
    <property type="entry name" value="BetaGal1-like_ABD1"/>
</dbReference>
<dbReference type="AlphaFoldDB" id="A0A0F8VVS5"/>
<gene>
    <name evidence="2" type="ORF">LCGC14_3145380</name>
</gene>
<feature type="non-terminal residue" evidence="2">
    <location>
        <position position="1"/>
    </location>
</feature>
<comment type="caution">
    <text evidence="2">The sequence shown here is derived from an EMBL/GenBank/DDBJ whole genome shotgun (WGS) entry which is preliminary data.</text>
</comment>
<dbReference type="Pfam" id="PF21317">
    <property type="entry name" value="BetaGal_ABD_1"/>
    <property type="match status" value="1"/>
</dbReference>
<accession>A0A0F8VVS5</accession>
<feature type="domain" description="Beta-galactosidase 1-like first all-beta" evidence="1">
    <location>
        <begin position="154"/>
        <end position="253"/>
    </location>
</feature>
<dbReference type="Gene3D" id="2.60.120.260">
    <property type="entry name" value="Galactose-binding domain-like"/>
    <property type="match status" value="1"/>
</dbReference>
<proteinExistence type="predicted"/>
<dbReference type="SUPFAM" id="SSF49785">
    <property type="entry name" value="Galactose-binding domain-like"/>
    <property type="match status" value="1"/>
</dbReference>
<evidence type="ECO:0000259" key="1">
    <source>
        <dbReference type="Pfam" id="PF21317"/>
    </source>
</evidence>
<feature type="non-terminal residue" evidence="2">
    <location>
        <position position="337"/>
    </location>
</feature>
<protein>
    <recommendedName>
        <fullName evidence="1">Beta-galactosidase 1-like first all-beta domain-containing protein</fullName>
    </recommendedName>
</protein>
<reference evidence="2" key="1">
    <citation type="journal article" date="2015" name="Nature">
        <title>Complex archaea that bridge the gap between prokaryotes and eukaryotes.</title>
        <authorList>
            <person name="Spang A."/>
            <person name="Saw J.H."/>
            <person name="Jorgensen S.L."/>
            <person name="Zaremba-Niedzwiedzka K."/>
            <person name="Martijn J."/>
            <person name="Lind A.E."/>
            <person name="van Eijk R."/>
            <person name="Schleper C."/>
            <person name="Guy L."/>
            <person name="Ettema T.J."/>
        </authorList>
    </citation>
    <scope>NUCLEOTIDE SEQUENCE</scope>
</reference>
<name>A0A0F8VVS5_9ZZZZ</name>
<evidence type="ECO:0000313" key="2">
    <source>
        <dbReference type="EMBL" id="KKK48412.1"/>
    </source>
</evidence>
<organism evidence="2">
    <name type="scientific">marine sediment metagenome</name>
    <dbReference type="NCBI Taxonomy" id="412755"/>
    <lineage>
        <taxon>unclassified sequences</taxon>
        <taxon>metagenomes</taxon>
        <taxon>ecological metagenomes</taxon>
    </lineage>
</organism>
<dbReference type="InterPro" id="IPR008979">
    <property type="entry name" value="Galactose-bd-like_sf"/>
</dbReference>
<dbReference type="EMBL" id="LAZR01069074">
    <property type="protein sequence ID" value="KKK48412.1"/>
    <property type="molecule type" value="Genomic_DNA"/>
</dbReference>
<sequence length="337" mass="38093">VLDYCSFMPLGLFGAKEKKALVLHGPPKAEGVLSIDGERRCLEIPDEDAPVILEHRGLTVVLVNSELAMRTWPLEDCLVFGPQFVGKDIEDLHHAPRDKRYFILSLVDGKLHQRKAKPQTAHKPAPPRLSNWKRVCICPEPISNKLQWQKLDRPKDVDKLGIHYGYVWYRIEIEEQHARRRHLFLPDCADRASLYLNGVLVGVWGVGEGATRDPIGVDFKRGRNVLVALVDNLGRFNCGDRLGEPKGLYGHVYDAKPLHTTKFKLASCTTFPKRIVPRTLAHLSETLESQPIWSAELGIPLKKVLPIQLSFTDIPHHVAVFCNDRPGGFFPKYNNTN</sequence>